<organism evidence="1 2">
    <name type="scientific">Xenopus laevis</name>
    <name type="common">African clawed frog</name>
    <dbReference type="NCBI Taxonomy" id="8355"/>
    <lineage>
        <taxon>Eukaryota</taxon>
        <taxon>Metazoa</taxon>
        <taxon>Chordata</taxon>
        <taxon>Craniata</taxon>
        <taxon>Vertebrata</taxon>
        <taxon>Euteleostomi</taxon>
        <taxon>Amphibia</taxon>
        <taxon>Batrachia</taxon>
        <taxon>Anura</taxon>
        <taxon>Pipoidea</taxon>
        <taxon>Pipidae</taxon>
        <taxon>Xenopodinae</taxon>
        <taxon>Xenopus</taxon>
        <taxon>Xenopus</taxon>
    </lineage>
</organism>
<proteinExistence type="predicted"/>
<dbReference type="EMBL" id="CM004472">
    <property type="protein sequence ID" value="OCT84304.1"/>
    <property type="molecule type" value="Genomic_DNA"/>
</dbReference>
<reference evidence="2" key="1">
    <citation type="journal article" date="2016" name="Nature">
        <title>Genome evolution in the allotetraploid frog Xenopus laevis.</title>
        <authorList>
            <person name="Session A.M."/>
            <person name="Uno Y."/>
            <person name="Kwon T."/>
            <person name="Chapman J.A."/>
            <person name="Toyoda A."/>
            <person name="Takahashi S."/>
            <person name="Fukui A."/>
            <person name="Hikosaka A."/>
            <person name="Suzuki A."/>
            <person name="Kondo M."/>
            <person name="van Heeringen S.J."/>
            <person name="Quigley I."/>
            <person name="Heinz S."/>
            <person name="Ogino H."/>
            <person name="Ochi H."/>
            <person name="Hellsten U."/>
            <person name="Lyons J.B."/>
            <person name="Simakov O."/>
            <person name="Putnam N."/>
            <person name="Stites J."/>
            <person name="Kuroki Y."/>
            <person name="Tanaka T."/>
            <person name="Michiue T."/>
            <person name="Watanabe M."/>
            <person name="Bogdanovic O."/>
            <person name="Lister R."/>
            <person name="Georgiou G."/>
            <person name="Paranjpe S.S."/>
            <person name="van Kruijsbergen I."/>
            <person name="Shu S."/>
            <person name="Carlson J."/>
            <person name="Kinoshita T."/>
            <person name="Ohta Y."/>
            <person name="Mawaribuchi S."/>
            <person name="Jenkins J."/>
            <person name="Grimwood J."/>
            <person name="Schmutz J."/>
            <person name="Mitros T."/>
            <person name="Mozaffari S.V."/>
            <person name="Suzuki Y."/>
            <person name="Haramoto Y."/>
            <person name="Yamamoto T.S."/>
            <person name="Takagi C."/>
            <person name="Heald R."/>
            <person name="Miller K."/>
            <person name="Haudenschild C."/>
            <person name="Kitzman J."/>
            <person name="Nakayama T."/>
            <person name="Izutsu Y."/>
            <person name="Robert J."/>
            <person name="Fortriede J."/>
            <person name="Burns K."/>
            <person name="Lotay V."/>
            <person name="Karimi K."/>
            <person name="Yasuoka Y."/>
            <person name="Dichmann D.S."/>
            <person name="Flajnik M.F."/>
            <person name="Houston D.W."/>
            <person name="Shendure J."/>
            <person name="DuPasquier L."/>
            <person name="Vize P.D."/>
            <person name="Zorn A.M."/>
            <person name="Ito M."/>
            <person name="Marcotte E.M."/>
            <person name="Wallingford J.B."/>
            <person name="Ito Y."/>
            <person name="Asashima M."/>
            <person name="Ueno N."/>
            <person name="Matsuda Y."/>
            <person name="Veenstra G.J."/>
            <person name="Fujiyama A."/>
            <person name="Harland R.M."/>
            <person name="Taira M."/>
            <person name="Rokhsar D.S."/>
        </authorList>
    </citation>
    <scope>NUCLEOTIDE SEQUENCE [LARGE SCALE GENOMIC DNA]</scope>
    <source>
        <strain evidence="2">J</strain>
    </source>
</reference>
<name>A0A974HN73_XENLA</name>
<evidence type="ECO:0000313" key="2">
    <source>
        <dbReference type="Proteomes" id="UP000694892"/>
    </source>
</evidence>
<dbReference type="AlphaFoldDB" id="A0A974HN73"/>
<gene>
    <name evidence="1" type="ORF">XELAEV_18022460mg</name>
</gene>
<accession>A0A974HN73</accession>
<dbReference type="Proteomes" id="UP000694892">
    <property type="component" value="Chromosome 4L"/>
</dbReference>
<sequence length="103" mass="11786">MPYGFHVLANMSLNTHVKTLSYLDCTLHLPPNVPTFSQGSGKNISVQYLQNYKVTKYKRQPLTVFCSRLMALATTIRAVNHGRLKLCSPEFRFYAFSRRGSQK</sequence>
<protein>
    <submittedName>
        <fullName evidence="1">Uncharacterized protein</fullName>
    </submittedName>
</protein>
<evidence type="ECO:0000313" key="1">
    <source>
        <dbReference type="EMBL" id="OCT84304.1"/>
    </source>
</evidence>